<evidence type="ECO:0000259" key="5">
    <source>
        <dbReference type="Pfam" id="PF00135"/>
    </source>
</evidence>
<dbReference type="ESTHER" id="9noca-w5thv4">
    <property type="family name" value="Carb_B_Bacteria"/>
</dbReference>
<dbReference type="PANTHER" id="PTHR43918:SF4">
    <property type="entry name" value="CARBOXYLIC ESTER HYDROLASE"/>
    <property type="match status" value="1"/>
</dbReference>
<evidence type="ECO:0000256" key="4">
    <source>
        <dbReference type="SAM" id="MobiDB-lite"/>
    </source>
</evidence>
<dbReference type="eggNOG" id="COG2272">
    <property type="taxonomic scope" value="Bacteria"/>
</dbReference>
<dbReference type="STRING" id="1415166.NONO_c37890"/>
<organism evidence="6 7">
    <name type="scientific">Nocardia nova SH22a</name>
    <dbReference type="NCBI Taxonomy" id="1415166"/>
    <lineage>
        <taxon>Bacteria</taxon>
        <taxon>Bacillati</taxon>
        <taxon>Actinomycetota</taxon>
        <taxon>Actinomycetes</taxon>
        <taxon>Mycobacteriales</taxon>
        <taxon>Nocardiaceae</taxon>
        <taxon>Nocardia</taxon>
    </lineage>
</organism>
<dbReference type="InterPro" id="IPR002018">
    <property type="entry name" value="CarbesteraseB"/>
</dbReference>
<evidence type="ECO:0000256" key="2">
    <source>
        <dbReference type="ARBA" id="ARBA00022801"/>
    </source>
</evidence>
<dbReference type="GO" id="GO:0052689">
    <property type="term" value="F:carboxylic ester hydrolase activity"/>
    <property type="evidence" value="ECO:0007669"/>
    <property type="project" value="TreeGrafter"/>
</dbReference>
<dbReference type="PROSITE" id="PS00941">
    <property type="entry name" value="CARBOXYLESTERASE_B_2"/>
    <property type="match status" value="1"/>
</dbReference>
<feature type="domain" description="Carboxylesterase type B" evidence="5">
    <location>
        <begin position="11"/>
        <end position="525"/>
    </location>
</feature>
<dbReference type="AlphaFoldDB" id="W5THV4"/>
<dbReference type="InterPro" id="IPR029058">
    <property type="entry name" value="AB_hydrolase_fold"/>
</dbReference>
<dbReference type="Gene3D" id="3.40.50.1820">
    <property type="entry name" value="alpha/beta hydrolase"/>
    <property type="match status" value="1"/>
</dbReference>
<reference evidence="6 7" key="1">
    <citation type="journal article" date="2014" name="Appl. Environ. Microbiol.">
        <title>Insights into the Microbial Degradation of Rubber and Gutta-Percha by Analysis of the Complete Genome of Nocardia nova SH22a.</title>
        <authorList>
            <person name="Luo Q."/>
            <person name="Hiessl S."/>
            <person name="Poehlein A."/>
            <person name="Daniel R."/>
            <person name="Steinbuchel A."/>
        </authorList>
    </citation>
    <scope>NUCLEOTIDE SEQUENCE [LARGE SCALE GENOMIC DNA]</scope>
    <source>
        <strain evidence="6">SH22a</strain>
    </source>
</reference>
<dbReference type="InterPro" id="IPR019826">
    <property type="entry name" value="Carboxylesterase_B_AS"/>
</dbReference>
<dbReference type="InterPro" id="IPR050654">
    <property type="entry name" value="AChE-related_enzymes"/>
</dbReference>
<comment type="similarity">
    <text evidence="1 3">Belongs to the type-B carboxylesterase/lipase family.</text>
</comment>
<dbReference type="EC" id="3.1.1.-" evidence="3"/>
<gene>
    <name evidence="6" type="ORF">NONO_c37890</name>
</gene>
<dbReference type="SUPFAM" id="SSF53474">
    <property type="entry name" value="alpha/beta-Hydrolases"/>
    <property type="match status" value="1"/>
</dbReference>
<dbReference type="HOGENOM" id="CLU_006586_16_0_11"/>
<evidence type="ECO:0000313" key="7">
    <source>
        <dbReference type="Proteomes" id="UP000019150"/>
    </source>
</evidence>
<dbReference type="InterPro" id="IPR019819">
    <property type="entry name" value="Carboxylesterase_B_CS"/>
</dbReference>
<dbReference type="PROSITE" id="PS00122">
    <property type="entry name" value="CARBOXYLESTERASE_B_1"/>
    <property type="match status" value="1"/>
</dbReference>
<dbReference type="PATRIC" id="fig|1415166.3.peg.3887"/>
<dbReference type="PANTHER" id="PTHR43918">
    <property type="entry name" value="ACETYLCHOLINESTERASE"/>
    <property type="match status" value="1"/>
</dbReference>
<dbReference type="Pfam" id="PF00135">
    <property type="entry name" value="COesterase"/>
    <property type="match status" value="1"/>
</dbReference>
<feature type="compositionally biased region" description="Basic and acidic residues" evidence="4">
    <location>
        <begin position="1"/>
        <end position="11"/>
    </location>
</feature>
<dbReference type="RefSeq" id="WP_025350008.1">
    <property type="nucleotide sequence ID" value="NZ_CP006850.1"/>
</dbReference>
<dbReference type="KEGG" id="nno:NONO_c37890"/>
<dbReference type="Proteomes" id="UP000019150">
    <property type="component" value="Chromosome"/>
</dbReference>
<name>W5THV4_9NOCA</name>
<evidence type="ECO:0000256" key="1">
    <source>
        <dbReference type="ARBA" id="ARBA00005964"/>
    </source>
</evidence>
<accession>W5THV4</accession>
<feature type="region of interest" description="Disordered" evidence="4">
    <location>
        <begin position="1"/>
        <end position="21"/>
    </location>
</feature>
<evidence type="ECO:0000256" key="3">
    <source>
        <dbReference type="RuleBase" id="RU361235"/>
    </source>
</evidence>
<sequence>MTDNSGADRTEIITTTHGPVRGSIGDGMRRFLGIPYAAPPIGDLRWRPPVSPTAWTEPRDALAFGSVCAQDTSRFPGFGHHSDTEDCLYLNVFTPADSGPDAKLPVMVWIPGGGLFIGGSGDYDPSALVTAGNVVFVSMNYRLNVFGFFSHPAINAEGHAAGNYGIMDQQFALLWVRDNIARFGGDPDNVTVFGESAGGASTVCHLASPGSAGLFHQAILQSCSVVATAATPTLSSVEHVGAALATAAGCENQTPDALRAIPTADLMAANAVPEGTFGVGQFHIGLTADGTVIPAPMNELFAAGRFHRVPVINGVNRDEFSWFQAMVELATGQIVTEEAYPHVVGPVFEVAAASGLLATAIPAEAVPEILRRYPVDAYPAPARALAAAVGDAGVICDGGWRTTHILEATGYPVYAYEFDVPDSPVPWPEVSFPYGSAHVQEVQYIFPRFHGASGAAQDLNPRQQRLADLMVRYWTNFAHHGDPNGGMPAPEWPRYDPGQDNFLLLRAPDPVVVPQFGKTHHIDFWNGFHS</sequence>
<dbReference type="OrthoDB" id="3199405at2"/>
<proteinExistence type="inferred from homology"/>
<keyword evidence="7" id="KW-1185">Reference proteome</keyword>
<keyword evidence="2 3" id="KW-0378">Hydrolase</keyword>
<evidence type="ECO:0000313" key="6">
    <source>
        <dbReference type="EMBL" id="AHH18573.1"/>
    </source>
</evidence>
<dbReference type="EMBL" id="CP006850">
    <property type="protein sequence ID" value="AHH18573.1"/>
    <property type="molecule type" value="Genomic_DNA"/>
</dbReference>
<protein>
    <recommendedName>
        <fullName evidence="3">Carboxylic ester hydrolase</fullName>
        <ecNumber evidence="3">3.1.1.-</ecNumber>
    </recommendedName>
</protein>